<evidence type="ECO:0008006" key="4">
    <source>
        <dbReference type="Google" id="ProtNLM"/>
    </source>
</evidence>
<dbReference type="PANTHER" id="PTHR38553">
    <property type="entry name" value="PROTEIN CBG19621"/>
    <property type="match status" value="1"/>
</dbReference>
<sequence>MLPYCSSYAPDVWLCLRGLTVGTMSLWTTVACVYLVACMLPVSLSVPHLRANVAMVTLAGLEMFLVLVRSLWLDAPKLMIGAKYCRGMQVSISCWLYGTMACEITNRRLWTYGLLAPVLIGVTVLMTANVVVMLDDPIVDCHHSSWLVMSLASASLAVSFALSGSVVLKEIRAAKTIQRHAPKGLGTTPAELERSYQQLWLLIMVLSMAKTNMISSVLQLLYDLYITYLVTGDQNCTKLFYDDDDGAIEQIIRFLIAVGSFVYPEWVTLYVFYWIPRHQFSTQLDVPELDIVSDDDTYQLYQPLVTSPRPAIAPRAPTSHPA</sequence>
<dbReference type="EMBL" id="JNBR01000599">
    <property type="protein sequence ID" value="OQR90602.1"/>
    <property type="molecule type" value="Genomic_DNA"/>
</dbReference>
<keyword evidence="3" id="KW-1185">Reference proteome</keyword>
<feature type="transmembrane region" description="Helical" evidence="1">
    <location>
        <begin position="199"/>
        <end position="222"/>
    </location>
</feature>
<keyword evidence="1" id="KW-0812">Transmembrane</keyword>
<feature type="transmembrane region" description="Helical" evidence="1">
    <location>
        <begin position="109"/>
        <end position="134"/>
    </location>
</feature>
<feature type="transmembrane region" description="Helical" evidence="1">
    <location>
        <begin position="26"/>
        <end position="46"/>
    </location>
</feature>
<feature type="transmembrane region" description="Helical" evidence="1">
    <location>
        <begin position="146"/>
        <end position="168"/>
    </location>
</feature>
<keyword evidence="1" id="KW-0472">Membrane</keyword>
<comment type="caution">
    <text evidence="2">The sequence shown here is derived from an EMBL/GenBank/DDBJ whole genome shotgun (WGS) entry which is preliminary data.</text>
</comment>
<dbReference type="Proteomes" id="UP000243579">
    <property type="component" value="Unassembled WGS sequence"/>
</dbReference>
<gene>
    <name evidence="2" type="ORF">ACHHYP_05386</name>
</gene>
<dbReference type="PANTHER" id="PTHR38553:SF1">
    <property type="entry name" value="G PROTEIN-COUPLED RECEPTOR"/>
    <property type="match status" value="1"/>
</dbReference>
<protein>
    <recommendedName>
        <fullName evidence="4">Transmembrane protein</fullName>
    </recommendedName>
</protein>
<reference evidence="2 3" key="1">
    <citation type="journal article" date="2014" name="Genome Biol. Evol.">
        <title>The secreted proteins of Achlya hypogyna and Thraustotheca clavata identify the ancestral oomycete secretome and reveal gene acquisitions by horizontal gene transfer.</title>
        <authorList>
            <person name="Misner I."/>
            <person name="Blouin N."/>
            <person name="Leonard G."/>
            <person name="Richards T.A."/>
            <person name="Lane C.E."/>
        </authorList>
    </citation>
    <scope>NUCLEOTIDE SEQUENCE [LARGE SCALE GENOMIC DNA]</scope>
    <source>
        <strain evidence="2 3">ATCC 48635</strain>
    </source>
</reference>
<dbReference type="OrthoDB" id="65054at2759"/>
<evidence type="ECO:0000313" key="3">
    <source>
        <dbReference type="Proteomes" id="UP000243579"/>
    </source>
</evidence>
<accession>A0A1V9YY22</accession>
<name>A0A1V9YY22_ACHHY</name>
<evidence type="ECO:0000256" key="1">
    <source>
        <dbReference type="SAM" id="Phobius"/>
    </source>
</evidence>
<organism evidence="2 3">
    <name type="scientific">Achlya hypogyna</name>
    <name type="common">Oomycete</name>
    <name type="synonym">Protoachlya hypogyna</name>
    <dbReference type="NCBI Taxonomy" id="1202772"/>
    <lineage>
        <taxon>Eukaryota</taxon>
        <taxon>Sar</taxon>
        <taxon>Stramenopiles</taxon>
        <taxon>Oomycota</taxon>
        <taxon>Saprolegniomycetes</taxon>
        <taxon>Saprolegniales</taxon>
        <taxon>Achlyaceae</taxon>
        <taxon>Achlya</taxon>
    </lineage>
</organism>
<keyword evidence="1" id="KW-1133">Transmembrane helix</keyword>
<dbReference type="AlphaFoldDB" id="A0A1V9YY22"/>
<feature type="transmembrane region" description="Helical" evidence="1">
    <location>
        <begin position="53"/>
        <end position="72"/>
    </location>
</feature>
<feature type="transmembrane region" description="Helical" evidence="1">
    <location>
        <begin position="251"/>
        <end position="275"/>
    </location>
</feature>
<proteinExistence type="predicted"/>
<evidence type="ECO:0000313" key="2">
    <source>
        <dbReference type="EMBL" id="OQR90602.1"/>
    </source>
</evidence>